<dbReference type="Pfam" id="PF00462">
    <property type="entry name" value="Glutaredoxin"/>
    <property type="match status" value="1"/>
</dbReference>
<dbReference type="SUPFAM" id="SSF52833">
    <property type="entry name" value="Thioredoxin-like"/>
    <property type="match status" value="1"/>
</dbReference>
<dbReference type="RefSeq" id="WP_130936457.1">
    <property type="nucleotide sequence ID" value="NZ_BMEE01000002.1"/>
</dbReference>
<keyword evidence="3" id="KW-1185">Reference proteome</keyword>
<dbReference type="InterPro" id="IPR036249">
    <property type="entry name" value="Thioredoxin-like_sf"/>
</dbReference>
<dbReference type="InterPro" id="IPR002109">
    <property type="entry name" value="Glutaredoxin"/>
</dbReference>
<dbReference type="AlphaFoldDB" id="A0A4Q9FP32"/>
<reference evidence="2 3" key="1">
    <citation type="journal article" date="2015" name="Int. J. Syst. Evol. Microbiol.">
        <title>Hyunsoonleella pacifica sp. nov., isolated from seawater of South Pacific Gyre.</title>
        <authorList>
            <person name="Gao X."/>
            <person name="Zhang Z."/>
            <person name="Dai X."/>
            <person name="Zhang X.H."/>
        </authorList>
    </citation>
    <scope>NUCLEOTIDE SEQUENCE [LARGE SCALE GENOMIC DNA]</scope>
    <source>
        <strain evidence="2 3">SW033</strain>
    </source>
</reference>
<dbReference type="EMBL" id="SIRS01000003">
    <property type="protein sequence ID" value="TBN16475.1"/>
    <property type="molecule type" value="Genomic_DNA"/>
</dbReference>
<evidence type="ECO:0000313" key="3">
    <source>
        <dbReference type="Proteomes" id="UP000292372"/>
    </source>
</evidence>
<evidence type="ECO:0000313" key="2">
    <source>
        <dbReference type="EMBL" id="TBN16475.1"/>
    </source>
</evidence>
<proteinExistence type="predicted"/>
<dbReference type="PROSITE" id="PS51354">
    <property type="entry name" value="GLUTAREDOXIN_2"/>
    <property type="match status" value="1"/>
</dbReference>
<name>A0A4Q9FP32_9FLAO</name>
<organism evidence="2 3">
    <name type="scientific">Hyunsoonleella pacifica</name>
    <dbReference type="NCBI Taxonomy" id="1080224"/>
    <lineage>
        <taxon>Bacteria</taxon>
        <taxon>Pseudomonadati</taxon>
        <taxon>Bacteroidota</taxon>
        <taxon>Flavobacteriia</taxon>
        <taxon>Flavobacteriales</taxon>
        <taxon>Flavobacteriaceae</taxon>
    </lineage>
</organism>
<protein>
    <submittedName>
        <fullName evidence="2">Glutaredoxin family protein</fullName>
    </submittedName>
</protein>
<sequence length="121" mass="13815">MRGFVLCVVFSLTFGLIGFGQDKRTDKEVVKQDTVIVYGSDTCHYCTDTKVFLKEQHVEFVYYDVDVRLEKQKEMVEKLQNAGIPLDAISLPVVDINGRSLKMNDVTNFKGFLKSLIEKTK</sequence>
<comment type="caution">
    <text evidence="2">The sequence shown here is derived from an EMBL/GenBank/DDBJ whole genome shotgun (WGS) entry which is preliminary data.</text>
</comment>
<feature type="domain" description="Glutaredoxin" evidence="1">
    <location>
        <begin position="35"/>
        <end position="99"/>
    </location>
</feature>
<dbReference type="Proteomes" id="UP000292372">
    <property type="component" value="Unassembled WGS sequence"/>
</dbReference>
<gene>
    <name evidence="2" type="ORF">EYD46_07490</name>
</gene>
<dbReference type="OrthoDB" id="9795531at2"/>
<dbReference type="Gene3D" id="3.40.30.10">
    <property type="entry name" value="Glutaredoxin"/>
    <property type="match status" value="1"/>
</dbReference>
<accession>A0A4Q9FP32</accession>
<evidence type="ECO:0000259" key="1">
    <source>
        <dbReference type="Pfam" id="PF00462"/>
    </source>
</evidence>
<dbReference type="CDD" id="cd02976">
    <property type="entry name" value="NrdH"/>
    <property type="match status" value="1"/>
</dbReference>